<dbReference type="AlphaFoldDB" id="A0A9D1RCP4"/>
<sequence length="506" mass="56898">MKKSVKIFLRVIITLLTVVILIGATLGIYYAASKTCTLTVKVSEDEPLQEISGWGTSDCWWADDISDEQTRNEIADYLFSDDGLNLDTYRYCLYGGYDPENNVVTNEWRLGESFLVYNDETGEYAYDWSRDANSQAMLQAALDRGVDTVVLFANSPHYSMCRNGRSSGHESGSETNIDPSRYEDYVDYFLTITQHFIDEGFPVKYISPINEPQWGWGGDAPAQEGCHYEPEEAVALLKIFAQQIVERGMDVKLYALESGNIGDTAKNYYDLMMADEDISKVLGVYSFHSYFNDSDKIKKDRFGNWISDTVAVRADMSEWCELPSAHDASDPLTAVIMARVISNDIGCLNVNGWSNWVAMNEMGVNPEDGNDYSDGLLVANAQDTTDYYVAYRYYGYMHYSRFIPAGSTVLKCSDGVFTVATYKDDEGTHFRELVNETAYLTPEGNVVVVVVNEGEARDIKFDLDGYTNVTVYTTDSEHKCEQVYSGDAQDSYESAQNSVSTYIFSK</sequence>
<feature type="domain" description="Endo-beta-1,6-galactanase-like" evidence="2">
    <location>
        <begin position="39"/>
        <end position="362"/>
    </location>
</feature>
<dbReference type="Gene3D" id="3.20.20.80">
    <property type="entry name" value="Glycosidases"/>
    <property type="match status" value="1"/>
</dbReference>
<keyword evidence="1" id="KW-1133">Transmembrane helix</keyword>
<dbReference type="InterPro" id="IPR017853">
    <property type="entry name" value="GH"/>
</dbReference>
<accession>A0A9D1RCP4</accession>
<evidence type="ECO:0000313" key="5">
    <source>
        <dbReference type="Proteomes" id="UP000824205"/>
    </source>
</evidence>
<evidence type="ECO:0000259" key="3">
    <source>
        <dbReference type="Pfam" id="PF17189"/>
    </source>
</evidence>
<proteinExistence type="predicted"/>
<feature type="transmembrane region" description="Helical" evidence="1">
    <location>
        <begin position="7"/>
        <end position="32"/>
    </location>
</feature>
<dbReference type="InterPro" id="IPR039514">
    <property type="entry name" value="6GAL-like"/>
</dbReference>
<dbReference type="Proteomes" id="UP000824205">
    <property type="component" value="Unassembled WGS sequence"/>
</dbReference>
<dbReference type="EMBL" id="DXGE01000021">
    <property type="protein sequence ID" value="HIW85836.1"/>
    <property type="molecule type" value="Genomic_DNA"/>
</dbReference>
<evidence type="ECO:0008006" key="6">
    <source>
        <dbReference type="Google" id="ProtNLM"/>
    </source>
</evidence>
<feature type="domain" description="Glycosyl hydrolase family 30 beta sandwich" evidence="3">
    <location>
        <begin position="433"/>
        <end position="475"/>
    </location>
</feature>
<comment type="caution">
    <text evidence="4">The sequence shown here is derived from an EMBL/GenBank/DDBJ whole genome shotgun (WGS) entry which is preliminary data.</text>
</comment>
<organism evidence="4 5">
    <name type="scientific">Candidatus Eubacterium faecipullorum</name>
    <dbReference type="NCBI Taxonomy" id="2838571"/>
    <lineage>
        <taxon>Bacteria</taxon>
        <taxon>Bacillati</taxon>
        <taxon>Bacillota</taxon>
        <taxon>Clostridia</taxon>
        <taxon>Eubacteriales</taxon>
        <taxon>Eubacteriaceae</taxon>
        <taxon>Eubacterium</taxon>
    </lineage>
</organism>
<dbReference type="InterPro" id="IPR033452">
    <property type="entry name" value="GH30_C"/>
</dbReference>
<gene>
    <name evidence="4" type="ORF">IAA48_05010</name>
</gene>
<dbReference type="InterPro" id="IPR013780">
    <property type="entry name" value="Glyco_hydro_b"/>
</dbReference>
<keyword evidence="1" id="KW-0472">Membrane</keyword>
<reference evidence="4" key="2">
    <citation type="submission" date="2021-04" db="EMBL/GenBank/DDBJ databases">
        <authorList>
            <person name="Gilroy R."/>
        </authorList>
    </citation>
    <scope>NUCLEOTIDE SEQUENCE</scope>
    <source>
        <strain evidence="4">421</strain>
    </source>
</reference>
<dbReference type="Gene3D" id="2.60.40.1180">
    <property type="entry name" value="Golgi alpha-mannosidase II"/>
    <property type="match status" value="1"/>
</dbReference>
<name>A0A9D1RCP4_9FIRM</name>
<evidence type="ECO:0000313" key="4">
    <source>
        <dbReference type="EMBL" id="HIW85836.1"/>
    </source>
</evidence>
<dbReference type="Pfam" id="PF14587">
    <property type="entry name" value="Glyco_hydr_30_2"/>
    <property type="match status" value="1"/>
</dbReference>
<protein>
    <recommendedName>
        <fullName evidence="6">Endo-beta-1,6-galactanase-like domain-containing protein</fullName>
    </recommendedName>
</protein>
<dbReference type="PANTHER" id="PTHR42767:SF1">
    <property type="entry name" value="ENDO-BETA-1,6-GALACTANASE-LIKE DOMAIN-CONTAINING PROTEIN"/>
    <property type="match status" value="1"/>
</dbReference>
<reference evidence="4" key="1">
    <citation type="journal article" date="2021" name="PeerJ">
        <title>Extensive microbial diversity within the chicken gut microbiome revealed by metagenomics and culture.</title>
        <authorList>
            <person name="Gilroy R."/>
            <person name="Ravi A."/>
            <person name="Getino M."/>
            <person name="Pursley I."/>
            <person name="Horton D.L."/>
            <person name="Alikhan N.F."/>
            <person name="Baker D."/>
            <person name="Gharbi K."/>
            <person name="Hall N."/>
            <person name="Watson M."/>
            <person name="Adriaenssens E.M."/>
            <person name="Foster-Nyarko E."/>
            <person name="Jarju S."/>
            <person name="Secka A."/>
            <person name="Antonio M."/>
            <person name="Oren A."/>
            <person name="Chaudhuri R.R."/>
            <person name="La Ragione R."/>
            <person name="Hildebrand F."/>
            <person name="Pallen M.J."/>
        </authorList>
    </citation>
    <scope>NUCLEOTIDE SEQUENCE</scope>
    <source>
        <strain evidence="4">421</strain>
    </source>
</reference>
<evidence type="ECO:0000256" key="1">
    <source>
        <dbReference type="SAM" id="Phobius"/>
    </source>
</evidence>
<keyword evidence="1" id="KW-0812">Transmembrane</keyword>
<evidence type="ECO:0000259" key="2">
    <source>
        <dbReference type="Pfam" id="PF14587"/>
    </source>
</evidence>
<dbReference type="Pfam" id="PF17189">
    <property type="entry name" value="Glyco_hydro_30C"/>
    <property type="match status" value="1"/>
</dbReference>
<dbReference type="PANTHER" id="PTHR42767">
    <property type="entry name" value="ENDO-BETA-1,6-GALACTANASE"/>
    <property type="match status" value="1"/>
</dbReference>
<dbReference type="SUPFAM" id="SSF51445">
    <property type="entry name" value="(Trans)glycosidases"/>
    <property type="match status" value="1"/>
</dbReference>
<dbReference type="InterPro" id="IPR039743">
    <property type="entry name" value="6GAL/EXGAL"/>
</dbReference>
<dbReference type="GO" id="GO:0004553">
    <property type="term" value="F:hydrolase activity, hydrolyzing O-glycosyl compounds"/>
    <property type="evidence" value="ECO:0007669"/>
    <property type="project" value="InterPro"/>
</dbReference>